<sequence length="101" mass="11696">MKWLKSFLLVLLSCVGLLFMASESQAKTKTQTTIYLSDTAKVIHVPDCTFDTIRLGERTKLKNKGKRYYYTDKECTVVEVDKKEKSWISIVAKFIRKVLKV</sequence>
<organism evidence="2 3">
    <name type="scientific">Flectobacillus rivi</name>
    <dbReference type="NCBI Taxonomy" id="2984209"/>
    <lineage>
        <taxon>Bacteria</taxon>
        <taxon>Pseudomonadati</taxon>
        <taxon>Bacteroidota</taxon>
        <taxon>Cytophagia</taxon>
        <taxon>Cytophagales</taxon>
        <taxon>Flectobacillaceae</taxon>
        <taxon>Flectobacillus</taxon>
    </lineage>
</organism>
<dbReference type="Proteomes" id="UP001225761">
    <property type="component" value="Unassembled WGS sequence"/>
</dbReference>
<name>A0ABT6Z0J6_9BACT</name>
<reference evidence="2 3" key="1">
    <citation type="submission" date="2023-05" db="EMBL/GenBank/DDBJ databases">
        <title>Novel species of genus Flectobacillus isolated from stream in China.</title>
        <authorList>
            <person name="Lu H."/>
        </authorList>
    </citation>
    <scope>NUCLEOTIDE SEQUENCE [LARGE SCALE GENOMIC DNA]</scope>
    <source>
        <strain evidence="2 3">LFS242W</strain>
    </source>
</reference>
<accession>A0ABT6Z0J6</accession>
<evidence type="ECO:0000313" key="2">
    <source>
        <dbReference type="EMBL" id="MDI9874650.1"/>
    </source>
</evidence>
<proteinExistence type="predicted"/>
<evidence type="ECO:0000256" key="1">
    <source>
        <dbReference type="SAM" id="SignalP"/>
    </source>
</evidence>
<comment type="caution">
    <text evidence="2">The sequence shown here is derived from an EMBL/GenBank/DDBJ whole genome shotgun (WGS) entry which is preliminary data.</text>
</comment>
<evidence type="ECO:0008006" key="4">
    <source>
        <dbReference type="Google" id="ProtNLM"/>
    </source>
</evidence>
<feature type="chain" id="PRO_5045289717" description="DUF1496 domain-containing protein" evidence="1">
    <location>
        <begin position="27"/>
        <end position="101"/>
    </location>
</feature>
<evidence type="ECO:0000313" key="3">
    <source>
        <dbReference type="Proteomes" id="UP001225761"/>
    </source>
</evidence>
<feature type="signal peptide" evidence="1">
    <location>
        <begin position="1"/>
        <end position="26"/>
    </location>
</feature>
<keyword evidence="1" id="KW-0732">Signal</keyword>
<gene>
    <name evidence="2" type="ORF">QM481_08930</name>
</gene>
<keyword evidence="3" id="KW-1185">Reference proteome</keyword>
<protein>
    <recommendedName>
        <fullName evidence="4">DUF1496 domain-containing protein</fullName>
    </recommendedName>
</protein>
<dbReference type="EMBL" id="JASHIE010000005">
    <property type="protein sequence ID" value="MDI9874650.1"/>
    <property type="molecule type" value="Genomic_DNA"/>
</dbReference>
<dbReference type="RefSeq" id="WP_283381485.1">
    <property type="nucleotide sequence ID" value="NZ_JASHIE010000005.1"/>
</dbReference>